<evidence type="ECO:0000313" key="2">
    <source>
        <dbReference type="Proteomes" id="UP000231658"/>
    </source>
</evidence>
<accession>A0A1C3RH88</accession>
<keyword evidence="2" id="KW-1185">Reference proteome</keyword>
<gene>
    <name evidence="1" type="ORF">MTBPR1_290002</name>
</gene>
<dbReference type="AlphaFoldDB" id="A0A1C3RH88"/>
<name>A0A1C3RH88_9PROT</name>
<protein>
    <submittedName>
        <fullName evidence="1">Uncharacterized protein</fullName>
    </submittedName>
</protein>
<dbReference type="RefSeq" id="WP_069188724.1">
    <property type="nucleotide sequence ID" value="NZ_FLYE01000022.1"/>
</dbReference>
<dbReference type="Proteomes" id="UP000231658">
    <property type="component" value="Unassembled WGS sequence"/>
</dbReference>
<evidence type="ECO:0000313" key="1">
    <source>
        <dbReference type="EMBL" id="SCA56628.1"/>
    </source>
</evidence>
<sequence length="133" mass="15520">MMKPEESLDLTLGPCEAPKEDILDLADFLHELFEFLNKTFEYDHGILLIRMILEIVKCRSEGVNPDISMLAERMGVSRNTIKRMDTLYREKNPDIPDMIPDGRRMVYAYKELSDPSVKMVDHIMTLWNAKRKS</sequence>
<organism evidence="1 2">
    <name type="scientific">Candidatus Terasakiella magnetica</name>
    <dbReference type="NCBI Taxonomy" id="1867952"/>
    <lineage>
        <taxon>Bacteria</taxon>
        <taxon>Pseudomonadati</taxon>
        <taxon>Pseudomonadota</taxon>
        <taxon>Alphaproteobacteria</taxon>
        <taxon>Rhodospirillales</taxon>
        <taxon>Terasakiellaceae</taxon>
        <taxon>Terasakiella</taxon>
    </lineage>
</organism>
<reference evidence="1 2" key="1">
    <citation type="submission" date="2016-07" db="EMBL/GenBank/DDBJ databases">
        <authorList>
            <person name="Lefevre C.T."/>
        </authorList>
    </citation>
    <scope>NUCLEOTIDE SEQUENCE [LARGE SCALE GENOMIC DNA]</scope>
    <source>
        <strain evidence="1">PR1</strain>
    </source>
</reference>
<proteinExistence type="predicted"/>
<dbReference type="EMBL" id="FLYE01000022">
    <property type="protein sequence ID" value="SCA56628.1"/>
    <property type="molecule type" value="Genomic_DNA"/>
</dbReference>